<dbReference type="RefSeq" id="WP_261759988.1">
    <property type="nucleotide sequence ID" value="NZ_CP104562.2"/>
</dbReference>
<name>A0ABY6B4Q6_9BURK</name>
<dbReference type="EMBL" id="CP104562">
    <property type="protein sequence ID" value="UXH80170.1"/>
    <property type="molecule type" value="Genomic_DNA"/>
</dbReference>
<sequence>MKAMGKSLVAVLFALSLLPLSAAQAGTMTKGASFIQTRDQLIRDGWRPINVHADDSYDYIGVETELIQSKIHEVESCAVDRPVCLFNYQRGKQCLRVVTVGESLSTLTIDDWSSSCPSSKKR</sequence>
<proteinExistence type="predicted"/>
<reference evidence="2" key="1">
    <citation type="submission" date="2022-10" db="EMBL/GenBank/DDBJ databases">
        <title>Characterization and whole genome sequencing of a new Roseateles species, isolated from fresh water.</title>
        <authorList>
            <person name="Guliayeva D.Y."/>
            <person name="Akhremchuk A.E."/>
            <person name="Sikolenko M.A."/>
            <person name="Valentovich L.N."/>
            <person name="Sidarenka A.V."/>
        </authorList>
    </citation>
    <scope>NUCLEOTIDE SEQUENCE</scope>
    <source>
        <strain evidence="2">BIM B-1768</strain>
    </source>
</reference>
<evidence type="ECO:0000256" key="1">
    <source>
        <dbReference type="SAM" id="SignalP"/>
    </source>
</evidence>
<accession>A0ABY6B4Q6</accession>
<evidence type="ECO:0000313" key="3">
    <source>
        <dbReference type="Proteomes" id="UP001064933"/>
    </source>
</evidence>
<gene>
    <name evidence="2" type="ORF">N4261_09935</name>
</gene>
<keyword evidence="1" id="KW-0732">Signal</keyword>
<keyword evidence="3" id="KW-1185">Reference proteome</keyword>
<feature type="signal peptide" evidence="1">
    <location>
        <begin position="1"/>
        <end position="25"/>
    </location>
</feature>
<dbReference type="Proteomes" id="UP001064933">
    <property type="component" value="Chromosome"/>
</dbReference>
<evidence type="ECO:0000313" key="2">
    <source>
        <dbReference type="EMBL" id="UXH80170.1"/>
    </source>
</evidence>
<organism evidence="2 3">
    <name type="scientific">Roseateles amylovorans</name>
    <dbReference type="NCBI Taxonomy" id="2978473"/>
    <lineage>
        <taxon>Bacteria</taxon>
        <taxon>Pseudomonadati</taxon>
        <taxon>Pseudomonadota</taxon>
        <taxon>Betaproteobacteria</taxon>
        <taxon>Burkholderiales</taxon>
        <taxon>Sphaerotilaceae</taxon>
        <taxon>Roseateles</taxon>
    </lineage>
</organism>
<protein>
    <submittedName>
        <fullName evidence="2">Uncharacterized protein</fullName>
    </submittedName>
</protein>
<feature type="chain" id="PRO_5045740033" evidence="1">
    <location>
        <begin position="26"/>
        <end position="122"/>
    </location>
</feature>